<evidence type="ECO:0000256" key="2">
    <source>
        <dbReference type="ARBA" id="ARBA00001604"/>
    </source>
</evidence>
<evidence type="ECO:0000256" key="6">
    <source>
        <dbReference type="ARBA" id="ARBA00013278"/>
    </source>
</evidence>
<dbReference type="GO" id="GO:0004623">
    <property type="term" value="F:phospholipase A2 activity"/>
    <property type="evidence" value="ECO:0007669"/>
    <property type="project" value="UniProtKB-EC"/>
</dbReference>
<dbReference type="GO" id="GO:0016042">
    <property type="term" value="P:lipid catabolic process"/>
    <property type="evidence" value="ECO:0007669"/>
    <property type="project" value="UniProtKB-KW"/>
</dbReference>
<keyword evidence="8" id="KW-1134">Transmembrane beta strand</keyword>
<dbReference type="PRINTS" id="PR01486">
    <property type="entry name" value="PHPHLIPASEA1"/>
</dbReference>
<evidence type="ECO:0000313" key="22">
    <source>
        <dbReference type="Proteomes" id="UP001150830"/>
    </source>
</evidence>
<keyword evidence="14 20" id="KW-0442">Lipid degradation</keyword>
<reference evidence="21" key="1">
    <citation type="submission" date="2022-11" db="EMBL/GenBank/DDBJ databases">
        <title>Parathalassolutuus dongxingensis gen. nov., sp. nov., a novel member of family Oceanospirillaceae isolated from a coastal shrimp pond in Guangxi, China.</title>
        <authorList>
            <person name="Chen H."/>
        </authorList>
    </citation>
    <scope>NUCLEOTIDE SEQUENCE</scope>
    <source>
        <strain evidence="21">G-43</strain>
    </source>
</reference>
<evidence type="ECO:0000256" key="20">
    <source>
        <dbReference type="RuleBase" id="RU366027"/>
    </source>
</evidence>
<evidence type="ECO:0000256" key="14">
    <source>
        <dbReference type="ARBA" id="ARBA00022963"/>
    </source>
</evidence>
<keyword evidence="11 20" id="KW-0732">Signal</keyword>
<dbReference type="Proteomes" id="UP001150830">
    <property type="component" value="Unassembled WGS sequence"/>
</dbReference>
<dbReference type="GO" id="GO:0008970">
    <property type="term" value="F:phospholipase A1 activity"/>
    <property type="evidence" value="ECO:0007669"/>
    <property type="project" value="UniProtKB-EC"/>
</dbReference>
<dbReference type="GO" id="GO:0046872">
    <property type="term" value="F:metal ion binding"/>
    <property type="evidence" value="ECO:0007669"/>
    <property type="project" value="UniProtKB-KW"/>
</dbReference>
<evidence type="ECO:0000256" key="8">
    <source>
        <dbReference type="ARBA" id="ARBA00022452"/>
    </source>
</evidence>
<evidence type="ECO:0000256" key="16">
    <source>
        <dbReference type="ARBA" id="ARBA00023136"/>
    </source>
</evidence>
<evidence type="ECO:0000313" key="21">
    <source>
        <dbReference type="EMBL" id="MCY0967055.1"/>
    </source>
</evidence>
<evidence type="ECO:0000256" key="4">
    <source>
        <dbReference type="ARBA" id="ARBA00011702"/>
    </source>
</evidence>
<keyword evidence="12 20" id="KW-0378">Hydrolase</keyword>
<evidence type="ECO:0000256" key="9">
    <source>
        <dbReference type="ARBA" id="ARBA00022692"/>
    </source>
</evidence>
<evidence type="ECO:0000256" key="19">
    <source>
        <dbReference type="PIRSR" id="PIRSR603187-2"/>
    </source>
</evidence>
<comment type="caution">
    <text evidence="21">The sequence shown here is derived from an EMBL/GenBank/DDBJ whole genome shotgun (WGS) entry which is preliminary data.</text>
</comment>
<dbReference type="PANTHER" id="PTHR40457:SF1">
    <property type="entry name" value="PHOSPHOLIPASE A1"/>
    <property type="match status" value="1"/>
</dbReference>
<comment type="subunit">
    <text evidence="4 20">Homodimer; dimerization is reversible, and the dimeric form is the active one.</text>
</comment>
<comment type="function">
    <text evidence="20">Hydrolysis of phosphatidylcholine with phospholipase A2 (EC 3.1.1.4) and phospholipase A1 (EC 3.1.1.32) activities.</text>
</comment>
<evidence type="ECO:0000256" key="3">
    <source>
        <dbReference type="ARBA" id="ARBA00010525"/>
    </source>
</evidence>
<evidence type="ECO:0000256" key="15">
    <source>
        <dbReference type="ARBA" id="ARBA00023098"/>
    </source>
</evidence>
<comment type="catalytic activity">
    <reaction evidence="2 20">
        <text>a 1,2-diacyl-sn-glycero-3-phosphocholine + H2O = a 1-acyl-sn-glycero-3-phosphocholine + a fatty acid + H(+)</text>
        <dbReference type="Rhea" id="RHEA:15801"/>
        <dbReference type="ChEBI" id="CHEBI:15377"/>
        <dbReference type="ChEBI" id="CHEBI:15378"/>
        <dbReference type="ChEBI" id="CHEBI:28868"/>
        <dbReference type="ChEBI" id="CHEBI:57643"/>
        <dbReference type="ChEBI" id="CHEBI:58168"/>
        <dbReference type="EC" id="3.1.1.4"/>
    </reaction>
</comment>
<dbReference type="InterPro" id="IPR003187">
    <property type="entry name" value="PLipase_A1"/>
</dbReference>
<proteinExistence type="inferred from homology"/>
<sequence length="351" mass="40144">MRYVQCPQSRRRLLVLLPGLCLLLQPLAASAETGSATLPAATEAADPELELKTEPLDIQVIAPEEFKPAIRDNLPQLMEKRQIEAVAADSPYVLLPHRPNYVLPLTWQTHPNNAELQRLLDHFGADESDYQNTELENLEAVFQFSIKYVLAEGVLNKFGRIQVAYTNRSFWQAYNDQISKPFRETNHEPEIMYTWQPGAHWIDQASISLNHQSNGQTSTLSRSWNRVIVGGTSVFEGERMLSWRAWWRIPESGGADPDDPSDDDNPDIEQYLGYGDLTWIQVYGNHNLSVMLRNNLDRLDNRGAVELGWTFPLTCKLKGYVQFFDGYGESLIDYNHYQQRFGIGIKLSDWL</sequence>
<evidence type="ECO:0000256" key="5">
    <source>
        <dbReference type="ARBA" id="ARBA00013179"/>
    </source>
</evidence>
<dbReference type="EC" id="3.1.1.4" evidence="6 20"/>
<dbReference type="SUPFAM" id="SSF56931">
    <property type="entry name" value="Outer membrane phospholipase A (OMPLA)"/>
    <property type="match status" value="1"/>
</dbReference>
<evidence type="ECO:0000256" key="7">
    <source>
        <dbReference type="ARBA" id="ARBA00021726"/>
    </source>
</evidence>
<keyword evidence="9" id="KW-0812">Transmembrane</keyword>
<keyword evidence="15 20" id="KW-0443">Lipid metabolism</keyword>
<feature type="binding site" description="in dimeric form" evidence="19">
    <location>
        <position position="179"/>
    </location>
    <ligand>
        <name>Ca(2+)</name>
        <dbReference type="ChEBI" id="CHEBI:29108"/>
        <label>1</label>
    </ligand>
</feature>
<keyword evidence="10 19" id="KW-0479">Metal-binding</keyword>
<dbReference type="Pfam" id="PF02253">
    <property type="entry name" value="PLA1"/>
    <property type="match status" value="1"/>
</dbReference>
<evidence type="ECO:0000256" key="11">
    <source>
        <dbReference type="ARBA" id="ARBA00022729"/>
    </source>
</evidence>
<evidence type="ECO:0000256" key="18">
    <source>
        <dbReference type="PIRSR" id="PIRSR603187-1"/>
    </source>
</evidence>
<name>A0A9X3IU67_9GAMM</name>
<dbReference type="EMBL" id="JAPNOA010000058">
    <property type="protein sequence ID" value="MCY0967055.1"/>
    <property type="molecule type" value="Genomic_DNA"/>
</dbReference>
<evidence type="ECO:0000256" key="13">
    <source>
        <dbReference type="ARBA" id="ARBA00022837"/>
    </source>
</evidence>
<protein>
    <recommendedName>
        <fullName evidence="7 20">Phospholipase A1</fullName>
        <ecNumber evidence="5 20">3.1.1.32</ecNumber>
        <ecNumber evidence="6 20">3.1.1.4</ecNumber>
    </recommendedName>
    <alternativeName>
        <fullName evidence="20">Phosphatidylcholine 1-acylhydrolase</fullName>
    </alternativeName>
</protein>
<evidence type="ECO:0000256" key="12">
    <source>
        <dbReference type="ARBA" id="ARBA00022801"/>
    </source>
</evidence>
<feature type="chain" id="PRO_5041013088" description="Phospholipase A1" evidence="20">
    <location>
        <begin position="32"/>
        <end position="351"/>
    </location>
</feature>
<gene>
    <name evidence="21" type="ORF">OUO13_17895</name>
</gene>
<comment type="catalytic activity">
    <reaction evidence="1 20">
        <text>a 1,2-diacyl-sn-glycero-3-phosphocholine + H2O = a 2-acyl-sn-glycero-3-phosphocholine + a fatty acid + H(+)</text>
        <dbReference type="Rhea" id="RHEA:18689"/>
        <dbReference type="ChEBI" id="CHEBI:15377"/>
        <dbReference type="ChEBI" id="CHEBI:15378"/>
        <dbReference type="ChEBI" id="CHEBI:28868"/>
        <dbReference type="ChEBI" id="CHEBI:57643"/>
        <dbReference type="ChEBI" id="CHEBI:57875"/>
        <dbReference type="EC" id="3.1.1.32"/>
    </reaction>
</comment>
<dbReference type="EC" id="3.1.1.32" evidence="5 20"/>
<dbReference type="PANTHER" id="PTHR40457">
    <property type="entry name" value="PHOSPHOLIPASE A1"/>
    <property type="match status" value="1"/>
</dbReference>
<comment type="subcellular location">
    <subcellularLocation>
        <location evidence="20">Cell outer membrane</location>
        <topology evidence="20">Multi-pass membrane protein</topology>
    </subcellularLocation>
    <text evidence="20">One of the very few enzymes located there.</text>
</comment>
<feature type="signal peptide" evidence="20">
    <location>
        <begin position="1"/>
        <end position="31"/>
    </location>
</feature>
<dbReference type="RefSeq" id="WP_283175260.1">
    <property type="nucleotide sequence ID" value="NZ_JAPNOA010000058.1"/>
</dbReference>
<comment type="similarity">
    <text evidence="3 20">Belongs to the phospholipase A1 family.</text>
</comment>
<accession>A0A9X3IU67</accession>
<feature type="active site" description="Nucleophile" evidence="18">
    <location>
        <position position="213"/>
    </location>
</feature>
<evidence type="ECO:0000256" key="1">
    <source>
        <dbReference type="ARBA" id="ARBA00000111"/>
    </source>
</evidence>
<keyword evidence="16" id="KW-0472">Membrane</keyword>
<dbReference type="GO" id="GO:0009279">
    <property type="term" value="C:cell outer membrane"/>
    <property type="evidence" value="ECO:0007669"/>
    <property type="project" value="UniProtKB-SubCell"/>
</dbReference>
<feature type="binding site" description="in dimeric form" evidence="19">
    <location>
        <position position="264"/>
    </location>
    <ligand>
        <name>Ca(2+)</name>
        <dbReference type="ChEBI" id="CHEBI:29108"/>
        <label>1</label>
    </ligand>
</feature>
<feature type="active site" description="Proton acceptor" evidence="18">
    <location>
        <position position="211"/>
    </location>
</feature>
<organism evidence="21 22">
    <name type="scientific">Parathalassolituus penaei</name>
    <dbReference type="NCBI Taxonomy" id="2997323"/>
    <lineage>
        <taxon>Bacteria</taxon>
        <taxon>Pseudomonadati</taxon>
        <taxon>Pseudomonadota</taxon>
        <taxon>Gammaproteobacteria</taxon>
        <taxon>Oceanospirillales</taxon>
        <taxon>Oceanospirillaceae</taxon>
        <taxon>Parathalassolituus</taxon>
    </lineage>
</organism>
<keyword evidence="17 20" id="KW-0998">Cell outer membrane</keyword>
<feature type="binding site" description="in dimeric form" evidence="19">
    <location>
        <position position="221"/>
    </location>
    <ligand>
        <name>Ca(2+)</name>
        <dbReference type="ChEBI" id="CHEBI:29108"/>
        <label>1</label>
    </ligand>
</feature>
<keyword evidence="22" id="KW-1185">Reference proteome</keyword>
<dbReference type="Gene3D" id="2.40.230.10">
    <property type="entry name" value="Phospholipase A1"/>
    <property type="match status" value="1"/>
</dbReference>
<comment type="cofactor">
    <cofactor evidence="20">
        <name>Ca(2+)</name>
        <dbReference type="ChEBI" id="CHEBI:29108"/>
    </cofactor>
    <text evidence="20">Binds 1 Ca(2+) ion per monomer. In the dimeric form the Ca(2+) is bound by different amino acids with binding of each Ca(2+) shared with ligands coming from each monomer. The Ca(2+) ion may have a role in catalysis.</text>
</comment>
<keyword evidence="13 19" id="KW-0106">Calcium</keyword>
<dbReference type="InterPro" id="IPR036541">
    <property type="entry name" value="PLipase_A1_sf"/>
</dbReference>
<evidence type="ECO:0000256" key="17">
    <source>
        <dbReference type="ARBA" id="ARBA00023237"/>
    </source>
</evidence>
<evidence type="ECO:0000256" key="10">
    <source>
        <dbReference type="ARBA" id="ARBA00022723"/>
    </source>
</evidence>
<dbReference type="AlphaFoldDB" id="A0A9X3IU67"/>